<dbReference type="SUPFAM" id="SSF48576">
    <property type="entry name" value="Terpenoid synthases"/>
    <property type="match status" value="1"/>
</dbReference>
<dbReference type="RefSeq" id="WP_281045308.1">
    <property type="nucleotide sequence ID" value="NZ_JARYGZ010000002.1"/>
</dbReference>
<dbReference type="PANTHER" id="PTHR31480">
    <property type="entry name" value="BIFUNCTIONAL LYCOPENE CYCLASE/PHYTOENE SYNTHASE"/>
    <property type="match status" value="1"/>
</dbReference>
<dbReference type="SFLD" id="SFLDG01212">
    <property type="entry name" value="Phytoene_synthase_like"/>
    <property type="match status" value="1"/>
</dbReference>
<evidence type="ECO:0000313" key="3">
    <source>
        <dbReference type="Proteomes" id="UP001160625"/>
    </source>
</evidence>
<dbReference type="InterPro" id="IPR008949">
    <property type="entry name" value="Isoprenoid_synthase_dom_sf"/>
</dbReference>
<comment type="caution">
    <text evidence="2">The sequence shown here is derived from an EMBL/GenBank/DDBJ whole genome shotgun (WGS) entry which is preliminary data.</text>
</comment>
<dbReference type="InterPro" id="IPR033904">
    <property type="entry name" value="Trans_IPPS_HH"/>
</dbReference>
<dbReference type="PROSITE" id="PS01045">
    <property type="entry name" value="SQUALEN_PHYTOEN_SYN_2"/>
    <property type="match status" value="1"/>
</dbReference>
<organism evidence="2 3">
    <name type="scientific">Sphingomonas oryzagri</name>
    <dbReference type="NCBI Taxonomy" id="3042314"/>
    <lineage>
        <taxon>Bacteria</taxon>
        <taxon>Pseudomonadati</taxon>
        <taxon>Pseudomonadota</taxon>
        <taxon>Alphaproteobacteria</taxon>
        <taxon>Sphingomonadales</taxon>
        <taxon>Sphingomonadaceae</taxon>
        <taxon>Sphingomonas</taxon>
    </lineage>
</organism>
<dbReference type="CDD" id="cd00683">
    <property type="entry name" value="Trans_IPPS_HH"/>
    <property type="match status" value="1"/>
</dbReference>
<dbReference type="EMBL" id="JARYGZ010000002">
    <property type="protein sequence ID" value="MDH7639942.1"/>
    <property type="molecule type" value="Genomic_DNA"/>
</dbReference>
<evidence type="ECO:0000313" key="2">
    <source>
        <dbReference type="EMBL" id="MDH7639942.1"/>
    </source>
</evidence>
<keyword evidence="1 2" id="KW-0808">Transferase</keyword>
<accession>A0ABT6N454</accession>
<dbReference type="InterPro" id="IPR044843">
    <property type="entry name" value="Trans_IPPS_bact-type"/>
</dbReference>
<gene>
    <name evidence="2" type="ORF">QGN17_14495</name>
</gene>
<dbReference type="InterPro" id="IPR019845">
    <property type="entry name" value="Squalene/phytoene_synthase_CS"/>
</dbReference>
<name>A0ABT6N454_9SPHN</name>
<reference evidence="2" key="1">
    <citation type="submission" date="2023-04" db="EMBL/GenBank/DDBJ databases">
        <title>Sphingomonas sp. MAHUQ-71 isolated from rice field.</title>
        <authorList>
            <person name="Huq M.A."/>
        </authorList>
    </citation>
    <scope>NUCLEOTIDE SEQUENCE</scope>
    <source>
        <strain evidence="2">MAHUQ-71</strain>
    </source>
</reference>
<dbReference type="Gene3D" id="1.10.600.10">
    <property type="entry name" value="Farnesyl Diphosphate Synthase"/>
    <property type="match status" value="1"/>
</dbReference>
<keyword evidence="3" id="KW-1185">Reference proteome</keyword>
<proteinExistence type="predicted"/>
<dbReference type="InterPro" id="IPR002060">
    <property type="entry name" value="Squ/phyt_synthse"/>
</dbReference>
<dbReference type="SFLD" id="SFLDS00005">
    <property type="entry name" value="Isoprenoid_Synthase_Type_I"/>
    <property type="match status" value="1"/>
</dbReference>
<dbReference type="Proteomes" id="UP001160625">
    <property type="component" value="Unassembled WGS sequence"/>
</dbReference>
<dbReference type="EC" id="2.5.1.-" evidence="2"/>
<protein>
    <submittedName>
        <fullName evidence="2">Phytoene/squalene synthase family protein</fullName>
        <ecNumber evidence="2">2.5.1.-</ecNumber>
    </submittedName>
</protein>
<dbReference type="SFLD" id="SFLDG01018">
    <property type="entry name" value="Squalene/Phytoene_Synthase_Lik"/>
    <property type="match status" value="1"/>
</dbReference>
<evidence type="ECO:0000256" key="1">
    <source>
        <dbReference type="ARBA" id="ARBA00022679"/>
    </source>
</evidence>
<dbReference type="GO" id="GO:0016740">
    <property type="term" value="F:transferase activity"/>
    <property type="evidence" value="ECO:0007669"/>
    <property type="project" value="UniProtKB-KW"/>
</dbReference>
<sequence length="312" mass="34073">MADRAALVAHARRTIAAGSKSFAAASRLFDARTRERAQLLYAWCRACDDIADGQVLGHGASAVQDATARLSRMRMLTAKALAGEETGDLSFDCLGVVAAETGLPHRYAHDLIDGFALDAQEWRPRSEDDLLRYCYHVAGTVGCMMAVVMGVAPDDEAVLDRACDLGIAFQLANIARDISEDDVIDRCYLPVEWLVEVDIPPGEHMKPPFRPRLAVLARRLSGMAERYEASARTGTKALPFRSAWAVLAAAGIYGDIAREVAARGPRAWDRRVTTSNADKLGWVVTAGWQAMRRRSFPDASRDGLWTRGPATL</sequence>
<dbReference type="PROSITE" id="PS01044">
    <property type="entry name" value="SQUALEN_PHYTOEN_SYN_1"/>
    <property type="match status" value="1"/>
</dbReference>
<dbReference type="Pfam" id="PF00494">
    <property type="entry name" value="SQS_PSY"/>
    <property type="match status" value="1"/>
</dbReference>